<keyword evidence="1" id="KW-0732">Signal</keyword>
<dbReference type="InterPro" id="IPR013766">
    <property type="entry name" value="Thioredoxin_domain"/>
</dbReference>
<dbReference type="PRINTS" id="PR00421">
    <property type="entry name" value="THIOREDOXIN"/>
</dbReference>
<dbReference type="OrthoDB" id="5297794at2"/>
<name>A0A1Z3N7T3_BDEBC</name>
<dbReference type="Gene3D" id="3.40.30.10">
    <property type="entry name" value="Glutaredoxin"/>
    <property type="match status" value="1"/>
</dbReference>
<dbReference type="InterPro" id="IPR000866">
    <property type="entry name" value="AhpC/TSA"/>
</dbReference>
<sequence length="162" mass="18713">MRFLPVLLLLCASSVFAKEMPSTVEFKRLPTVALNKSDIKTLKDLQGKVVLVDFWAAWCEPCKAALPHYNSLYKKYRSQGLVVLGVNEDEEVAEREAFLKTVKLEFPLYHDQGRLVLEDFKVLALPTLYVFDKKLKPVVFYRGYDEKNSQALEKKIQELLKQ</sequence>
<dbReference type="CDD" id="cd02966">
    <property type="entry name" value="TlpA_like_family"/>
    <property type="match status" value="1"/>
</dbReference>
<evidence type="ECO:0000256" key="1">
    <source>
        <dbReference type="SAM" id="SignalP"/>
    </source>
</evidence>
<dbReference type="InterPro" id="IPR036249">
    <property type="entry name" value="Thioredoxin-like_sf"/>
</dbReference>
<reference evidence="3 4" key="1">
    <citation type="submission" date="2017-04" db="EMBL/GenBank/DDBJ databases">
        <title>Whole genome sequence of Bdellovibrio bacteriovorus strain SSB218315.</title>
        <authorList>
            <person name="Oyedara O."/>
            <person name="Rodriguez-Perez M.A."/>
        </authorList>
    </citation>
    <scope>NUCLEOTIDE SEQUENCE [LARGE SCALE GENOMIC DNA]</scope>
    <source>
        <strain evidence="3 4">SSB218315</strain>
    </source>
</reference>
<dbReference type="PROSITE" id="PS51352">
    <property type="entry name" value="THIOREDOXIN_2"/>
    <property type="match status" value="1"/>
</dbReference>
<evidence type="ECO:0000259" key="2">
    <source>
        <dbReference type="PROSITE" id="PS51352"/>
    </source>
</evidence>
<accession>A0A1Z3N7T3</accession>
<feature type="domain" description="Thioredoxin" evidence="2">
    <location>
        <begin position="23"/>
        <end position="161"/>
    </location>
</feature>
<dbReference type="SUPFAM" id="SSF52833">
    <property type="entry name" value="Thioredoxin-like"/>
    <property type="match status" value="1"/>
</dbReference>
<evidence type="ECO:0000313" key="3">
    <source>
        <dbReference type="EMBL" id="ASD63542.1"/>
    </source>
</evidence>
<dbReference type="EMBL" id="CP020946">
    <property type="protein sequence ID" value="ASD63542.1"/>
    <property type="molecule type" value="Genomic_DNA"/>
</dbReference>
<dbReference type="Pfam" id="PF00578">
    <property type="entry name" value="AhpC-TSA"/>
    <property type="match status" value="1"/>
</dbReference>
<proteinExistence type="predicted"/>
<feature type="chain" id="PRO_5012057329" evidence="1">
    <location>
        <begin position="18"/>
        <end position="162"/>
    </location>
</feature>
<dbReference type="PANTHER" id="PTHR42852:SF17">
    <property type="entry name" value="THIOREDOXIN-LIKE PROTEIN HI_1115"/>
    <property type="match status" value="1"/>
</dbReference>
<protein>
    <submittedName>
        <fullName evidence="3">Cytochrome C biogenesis protein</fullName>
    </submittedName>
</protein>
<feature type="signal peptide" evidence="1">
    <location>
        <begin position="1"/>
        <end position="17"/>
    </location>
</feature>
<dbReference type="Proteomes" id="UP000197003">
    <property type="component" value="Chromosome"/>
</dbReference>
<organism evidence="3 4">
    <name type="scientific">Bdellovibrio bacteriovorus</name>
    <dbReference type="NCBI Taxonomy" id="959"/>
    <lineage>
        <taxon>Bacteria</taxon>
        <taxon>Pseudomonadati</taxon>
        <taxon>Bdellovibrionota</taxon>
        <taxon>Bdellovibrionia</taxon>
        <taxon>Bdellovibrionales</taxon>
        <taxon>Pseudobdellovibrionaceae</taxon>
        <taxon>Bdellovibrio</taxon>
    </lineage>
</organism>
<evidence type="ECO:0000313" key="4">
    <source>
        <dbReference type="Proteomes" id="UP000197003"/>
    </source>
</evidence>
<dbReference type="InterPro" id="IPR050553">
    <property type="entry name" value="Thioredoxin_ResA/DsbE_sf"/>
</dbReference>
<gene>
    <name evidence="3" type="ORF">B9G79_08135</name>
</gene>
<dbReference type="GO" id="GO:0016209">
    <property type="term" value="F:antioxidant activity"/>
    <property type="evidence" value="ECO:0007669"/>
    <property type="project" value="InterPro"/>
</dbReference>
<dbReference type="AlphaFoldDB" id="A0A1Z3N7T3"/>
<dbReference type="RefSeq" id="WP_088565077.1">
    <property type="nucleotide sequence ID" value="NZ_CP020946.1"/>
</dbReference>
<dbReference type="PANTHER" id="PTHR42852">
    <property type="entry name" value="THIOL:DISULFIDE INTERCHANGE PROTEIN DSBE"/>
    <property type="match status" value="1"/>
</dbReference>
<dbReference type="GO" id="GO:0016491">
    <property type="term" value="F:oxidoreductase activity"/>
    <property type="evidence" value="ECO:0007669"/>
    <property type="project" value="InterPro"/>
</dbReference>